<dbReference type="EMBL" id="CP001600">
    <property type="protein sequence ID" value="ACR68500.1"/>
    <property type="molecule type" value="Genomic_DNA"/>
</dbReference>
<dbReference type="HOGENOM" id="CLU_3288710_0_0_6"/>
<evidence type="ECO:0000313" key="2">
    <source>
        <dbReference type="Proteomes" id="UP000001485"/>
    </source>
</evidence>
<proteinExistence type="predicted"/>
<dbReference type="AlphaFoldDB" id="C5BCP5"/>
<organism evidence="1 2">
    <name type="scientific">Edwardsiella ictaluri (strain 93-146)</name>
    <dbReference type="NCBI Taxonomy" id="634503"/>
    <lineage>
        <taxon>Bacteria</taxon>
        <taxon>Pseudomonadati</taxon>
        <taxon>Pseudomonadota</taxon>
        <taxon>Gammaproteobacteria</taxon>
        <taxon>Enterobacterales</taxon>
        <taxon>Hafniaceae</taxon>
        <taxon>Edwardsiella</taxon>
    </lineage>
</organism>
<dbReference type="Proteomes" id="UP000001485">
    <property type="component" value="Chromosome"/>
</dbReference>
<name>C5BCP5_EDWI9</name>
<protein>
    <submittedName>
        <fullName evidence="1">Uncharacterized protein</fullName>
    </submittedName>
</protein>
<gene>
    <name evidence="1" type="ordered locus">NT01EI_1303</name>
</gene>
<dbReference type="KEGG" id="eic:NT01EI_1303"/>
<evidence type="ECO:0000313" key="1">
    <source>
        <dbReference type="EMBL" id="ACR68500.1"/>
    </source>
</evidence>
<accession>C5BCP5</accession>
<reference evidence="2" key="1">
    <citation type="submission" date="2009-03" db="EMBL/GenBank/DDBJ databases">
        <title>Complete genome sequence of Edwardsiella ictaluri 93-146.</title>
        <authorList>
            <person name="Williams M.L."/>
            <person name="Gillaspy A.F."/>
            <person name="Dyer D.W."/>
            <person name="Thune R.L."/>
            <person name="Waldbieser G.C."/>
            <person name="Schuster S.C."/>
            <person name="Gipson J."/>
            <person name="Zaitshik J."/>
            <person name="Landry C."/>
            <person name="Lawrence M.L."/>
        </authorList>
    </citation>
    <scope>NUCLEOTIDE SEQUENCE [LARGE SCALE GENOMIC DNA]</scope>
    <source>
        <strain evidence="2">93-146</strain>
    </source>
</reference>
<sequence>MLFVDDKAEVYILFNLIRKLLCKIIKILVLRISFDGWKHC</sequence>
<reference evidence="1 2" key="2">
    <citation type="journal article" date="2012" name="J. Bacteriol.">
        <title>Genome Sequence of Edwardsiella ictaluri 93-146, a Strain Associated with a Natural Channel Catfish Outbreak of Enteric Septicemia of Catfish.</title>
        <authorList>
            <person name="Williams M.L."/>
            <person name="Gillaspy A.F."/>
            <person name="Dyer D.W."/>
            <person name="Thune R.L."/>
            <person name="Waldbieser G.C."/>
            <person name="Schuster S.C."/>
            <person name="Gipson J."/>
            <person name="Zaitshik J."/>
            <person name="Landry C."/>
            <person name="Banes M.M."/>
            <person name="Lawrence M.L."/>
        </authorList>
    </citation>
    <scope>NUCLEOTIDE SEQUENCE [LARGE SCALE GENOMIC DNA]</scope>
    <source>
        <strain evidence="1 2">93-146</strain>
    </source>
</reference>